<reference evidence="1" key="1">
    <citation type="submission" date="2022-07" db="EMBL/GenBank/DDBJ databases">
        <title>Genome Sequence of Phlebia brevispora.</title>
        <authorList>
            <person name="Buettner E."/>
        </authorList>
    </citation>
    <scope>NUCLEOTIDE SEQUENCE</scope>
    <source>
        <strain evidence="1">MPL23</strain>
    </source>
</reference>
<comment type="caution">
    <text evidence="1">The sequence shown here is derived from an EMBL/GenBank/DDBJ whole genome shotgun (WGS) entry which is preliminary data.</text>
</comment>
<keyword evidence="2" id="KW-1185">Reference proteome</keyword>
<evidence type="ECO:0000313" key="2">
    <source>
        <dbReference type="Proteomes" id="UP001148662"/>
    </source>
</evidence>
<gene>
    <name evidence="1" type="ORF">NM688_g2890</name>
</gene>
<evidence type="ECO:0000313" key="1">
    <source>
        <dbReference type="EMBL" id="KAJ3554865.1"/>
    </source>
</evidence>
<protein>
    <submittedName>
        <fullName evidence="1">Uncharacterized protein</fullName>
    </submittedName>
</protein>
<organism evidence="1 2">
    <name type="scientific">Phlebia brevispora</name>
    <dbReference type="NCBI Taxonomy" id="194682"/>
    <lineage>
        <taxon>Eukaryota</taxon>
        <taxon>Fungi</taxon>
        <taxon>Dikarya</taxon>
        <taxon>Basidiomycota</taxon>
        <taxon>Agaricomycotina</taxon>
        <taxon>Agaricomycetes</taxon>
        <taxon>Polyporales</taxon>
        <taxon>Meruliaceae</taxon>
        <taxon>Phlebia</taxon>
    </lineage>
</organism>
<proteinExistence type="predicted"/>
<dbReference type="Proteomes" id="UP001148662">
    <property type="component" value="Unassembled WGS sequence"/>
</dbReference>
<accession>A0ACC1T808</accession>
<name>A0ACC1T808_9APHY</name>
<sequence length="316" mass="35688">MDGQPYPLDPEQDDLRPAKRARHTPSPAKTNGNGHARDQDLPPLSQSILGVEPIDELIKEVADWVHHVVTHRQERVGVVEVEAKIGLLKDPATGQRFTLPILTESILPPQFKGPHFESNMSPMQHRHYNQMLNNLKISSTQPKWPSTPISYAHLHLVDTFYGPDHDKIRVTREERTGNVVACVRKVRLGSLNIFCPKQVADWRISVNVEIDVSPPIGTSVLTRKKDRMRYTHEEFFVDLTQVTSSISPNSPTEIFHELEIEIARPDYLLTTMANRGNPSIPVDDRNAYDELIRAFVNNARILVRNADARPPGPPVA</sequence>
<dbReference type="EMBL" id="JANHOG010000390">
    <property type="protein sequence ID" value="KAJ3554865.1"/>
    <property type="molecule type" value="Genomic_DNA"/>
</dbReference>